<accession>A0A0R2JS03</accession>
<name>A0A0R2JS03_9LACO</name>
<keyword evidence="5 7" id="KW-1133">Transmembrane helix</keyword>
<dbReference type="AlphaFoldDB" id="A0A0R2JS03"/>
<dbReference type="SUPFAM" id="SSF103473">
    <property type="entry name" value="MFS general substrate transporter"/>
    <property type="match status" value="1"/>
</dbReference>
<comment type="caution">
    <text evidence="9">The sequence shown here is derived from an EMBL/GenBank/DDBJ whole genome shotgun (WGS) entry which is preliminary data.</text>
</comment>
<evidence type="ECO:0000256" key="2">
    <source>
        <dbReference type="ARBA" id="ARBA00022448"/>
    </source>
</evidence>
<dbReference type="PANTHER" id="PTHR23517">
    <property type="entry name" value="RESISTANCE PROTEIN MDTM, PUTATIVE-RELATED-RELATED"/>
    <property type="match status" value="1"/>
</dbReference>
<organism evidence="9 10">
    <name type="scientific">Weissella minor</name>
    <dbReference type="NCBI Taxonomy" id="1620"/>
    <lineage>
        <taxon>Bacteria</taxon>
        <taxon>Bacillati</taxon>
        <taxon>Bacillota</taxon>
        <taxon>Bacilli</taxon>
        <taxon>Lactobacillales</taxon>
        <taxon>Lactobacillaceae</taxon>
        <taxon>Weissella</taxon>
    </lineage>
</organism>
<feature type="transmembrane region" description="Helical" evidence="7">
    <location>
        <begin position="137"/>
        <end position="156"/>
    </location>
</feature>
<keyword evidence="3" id="KW-1003">Cell membrane</keyword>
<feature type="transmembrane region" description="Helical" evidence="7">
    <location>
        <begin position="231"/>
        <end position="252"/>
    </location>
</feature>
<feature type="transmembrane region" description="Helical" evidence="7">
    <location>
        <begin position="45"/>
        <end position="65"/>
    </location>
</feature>
<dbReference type="InterPro" id="IPR036259">
    <property type="entry name" value="MFS_trans_sf"/>
</dbReference>
<dbReference type="PATRIC" id="fig|1620.3.peg.424"/>
<proteinExistence type="predicted"/>
<dbReference type="Pfam" id="PF07690">
    <property type="entry name" value="MFS_1"/>
    <property type="match status" value="1"/>
</dbReference>
<evidence type="ECO:0000256" key="4">
    <source>
        <dbReference type="ARBA" id="ARBA00022692"/>
    </source>
</evidence>
<feature type="transmembrane region" description="Helical" evidence="7">
    <location>
        <begin position="110"/>
        <end position="131"/>
    </location>
</feature>
<evidence type="ECO:0000259" key="8">
    <source>
        <dbReference type="PROSITE" id="PS50850"/>
    </source>
</evidence>
<reference evidence="9 10" key="1">
    <citation type="journal article" date="2015" name="Genome Announc.">
        <title>Expanding the biotechnology potential of lactobacilli through comparative genomics of 213 strains and associated genera.</title>
        <authorList>
            <person name="Sun Z."/>
            <person name="Harris H.M."/>
            <person name="McCann A."/>
            <person name="Guo C."/>
            <person name="Argimon S."/>
            <person name="Zhang W."/>
            <person name="Yang X."/>
            <person name="Jeffery I.B."/>
            <person name="Cooney J.C."/>
            <person name="Kagawa T.F."/>
            <person name="Liu W."/>
            <person name="Song Y."/>
            <person name="Salvetti E."/>
            <person name="Wrobel A."/>
            <person name="Rasinkangas P."/>
            <person name="Parkhill J."/>
            <person name="Rea M.C."/>
            <person name="O'Sullivan O."/>
            <person name="Ritari J."/>
            <person name="Douillard F.P."/>
            <person name="Paul Ross R."/>
            <person name="Yang R."/>
            <person name="Briner A.E."/>
            <person name="Felis G.E."/>
            <person name="de Vos W.M."/>
            <person name="Barrangou R."/>
            <person name="Klaenhammer T.R."/>
            <person name="Caufield P.W."/>
            <person name="Cui Y."/>
            <person name="Zhang H."/>
            <person name="O'Toole P.W."/>
        </authorList>
    </citation>
    <scope>NUCLEOTIDE SEQUENCE [LARGE SCALE GENOMIC DNA]</scope>
    <source>
        <strain evidence="9 10">DSM 20014</strain>
    </source>
</reference>
<feature type="transmembrane region" description="Helical" evidence="7">
    <location>
        <begin position="321"/>
        <end position="343"/>
    </location>
</feature>
<evidence type="ECO:0000256" key="5">
    <source>
        <dbReference type="ARBA" id="ARBA00022989"/>
    </source>
</evidence>
<keyword evidence="6 7" id="KW-0472">Membrane</keyword>
<dbReference type="STRING" id="1620.IV67_GL000419"/>
<feature type="transmembrane region" description="Helical" evidence="7">
    <location>
        <begin position="349"/>
        <end position="370"/>
    </location>
</feature>
<dbReference type="InterPro" id="IPR011701">
    <property type="entry name" value="MFS"/>
</dbReference>
<dbReference type="PROSITE" id="PS50850">
    <property type="entry name" value="MFS"/>
    <property type="match status" value="1"/>
</dbReference>
<dbReference type="GO" id="GO:0005886">
    <property type="term" value="C:plasma membrane"/>
    <property type="evidence" value="ECO:0007669"/>
    <property type="project" value="UniProtKB-SubCell"/>
</dbReference>
<feature type="transmembrane region" description="Helical" evidence="7">
    <location>
        <begin position="71"/>
        <end position="89"/>
    </location>
</feature>
<evidence type="ECO:0000256" key="1">
    <source>
        <dbReference type="ARBA" id="ARBA00004651"/>
    </source>
</evidence>
<feature type="domain" description="Major facilitator superfamily (MFS) profile" evidence="8">
    <location>
        <begin position="1"/>
        <end position="374"/>
    </location>
</feature>
<dbReference type="InterPro" id="IPR020846">
    <property type="entry name" value="MFS_dom"/>
</dbReference>
<feature type="transmembrane region" description="Helical" evidence="7">
    <location>
        <begin position="188"/>
        <end position="211"/>
    </location>
</feature>
<dbReference type="Gene3D" id="1.20.1250.20">
    <property type="entry name" value="MFS general substrate transporter like domains"/>
    <property type="match status" value="1"/>
</dbReference>
<dbReference type="PANTHER" id="PTHR23517:SF3">
    <property type="entry name" value="INTEGRAL MEMBRANE TRANSPORT PROTEIN"/>
    <property type="match status" value="1"/>
</dbReference>
<dbReference type="GO" id="GO:0022857">
    <property type="term" value="F:transmembrane transporter activity"/>
    <property type="evidence" value="ECO:0007669"/>
    <property type="project" value="InterPro"/>
</dbReference>
<dbReference type="Proteomes" id="UP000051673">
    <property type="component" value="Unassembled WGS sequence"/>
</dbReference>
<evidence type="ECO:0000256" key="3">
    <source>
        <dbReference type="ARBA" id="ARBA00022475"/>
    </source>
</evidence>
<sequence length="381" mass="41732">MTVYYNQHFGAFWTGLLLFITSAGTLAGALYGGHTSDVLGRKKTINLGQLGMAIGASIAVIANIPGHVNPLMAFLGIFVTGIFSANVMPAEQAMLIDLTDDENRRMVFAVMYWVSNLGMLIGASIGAWFFRDYLFELLLMMVGLILINFMIVYFGMHETYVKSNSQTSSSSVKMMLTGYYSVLKDKRYALLIASAVLFAVTPASLDFYLPVHLTESFQVIEIFGQEIYGQRMFSIVGMINTIIVITLTAVITKAVKKMQLFNVFATGLLLEGTGIAMSFILNSFWPIVITTLVFSIGEIIESPAQETIQASMMDPNRIGAYSGLNSITFPISFLIASLLVSASTFTSNVVIAIVVFTMALISMILAYVAYKMPETNRSEGD</sequence>
<evidence type="ECO:0000313" key="10">
    <source>
        <dbReference type="Proteomes" id="UP000051673"/>
    </source>
</evidence>
<dbReference type="InterPro" id="IPR050171">
    <property type="entry name" value="MFS_Transporters"/>
</dbReference>
<gene>
    <name evidence="9" type="ORF">IV67_GL000419</name>
</gene>
<protein>
    <submittedName>
        <fullName evidence="9">Major facilitator family transporter</fullName>
    </submittedName>
</protein>
<evidence type="ECO:0000256" key="7">
    <source>
        <dbReference type="SAM" id="Phobius"/>
    </source>
</evidence>
<evidence type="ECO:0000256" key="6">
    <source>
        <dbReference type="ARBA" id="ARBA00023136"/>
    </source>
</evidence>
<keyword evidence="4 7" id="KW-0812">Transmembrane</keyword>
<keyword evidence="10" id="KW-1185">Reference proteome</keyword>
<keyword evidence="2" id="KW-0813">Transport</keyword>
<comment type="subcellular location">
    <subcellularLocation>
        <location evidence="1">Cell membrane</location>
        <topology evidence="1">Multi-pass membrane protein</topology>
    </subcellularLocation>
</comment>
<dbReference type="EMBL" id="JQCD01000024">
    <property type="protein sequence ID" value="KRN76909.1"/>
    <property type="molecule type" value="Genomic_DNA"/>
</dbReference>
<feature type="transmembrane region" description="Helical" evidence="7">
    <location>
        <begin position="12"/>
        <end position="33"/>
    </location>
</feature>
<evidence type="ECO:0000313" key="9">
    <source>
        <dbReference type="EMBL" id="KRN76909.1"/>
    </source>
</evidence>